<feature type="compositionally biased region" description="Low complexity" evidence="1">
    <location>
        <begin position="40"/>
        <end position="53"/>
    </location>
</feature>
<evidence type="ECO:0000313" key="2">
    <source>
        <dbReference type="EMBL" id="QHT92354.1"/>
    </source>
</evidence>
<sequence length="434" mass="50156">MDPSQDPIFNIQLNAQIIAALLGGNFVALVSEMDPLLLAPPTEPLSEPSSDPSTEPPTSPIAHRRRFQEDPPEDEPPAKYARYHENEKPIDYSVIELNTCLIMRFTEEDGKTLLLNEELLPNRFVRNIISQIPLSVKDRMNYLARFRQNTAEYYADTEDDAFDIEGKKALLYNLRDKVYTAYIKEWRLRAIFRKVVHRLRINKIDKRTTEEIDPITLSVPEKPVTVYDWSVKKKFVFDAKSLATFIESKLLYNEGGFALPIFPSNPWTNVEFTYAQLVSIYYQLVAHGQLRWGLSTMYKYDFNKTLWHRYHHSALTMSAIKTSLIRLDSADARELLLDFILSKVDELQFRSSNRLDSVYRTAVQKMPTHWYIEECKAIAIIHYEAEHFGYNRLQTINQRCLKLFKKQKDFIKDCGGSGGPPHPSGGVPPPHPPL</sequence>
<feature type="region of interest" description="Disordered" evidence="1">
    <location>
        <begin position="414"/>
        <end position="434"/>
    </location>
</feature>
<evidence type="ECO:0000256" key="1">
    <source>
        <dbReference type="SAM" id="MobiDB-lite"/>
    </source>
</evidence>
<accession>A0A6C0IGU5</accession>
<dbReference type="EMBL" id="MN740183">
    <property type="protein sequence ID" value="QHT92354.1"/>
    <property type="molecule type" value="Genomic_DNA"/>
</dbReference>
<protein>
    <submittedName>
        <fullName evidence="2">Uncharacterized protein</fullName>
    </submittedName>
</protein>
<feature type="region of interest" description="Disordered" evidence="1">
    <location>
        <begin position="40"/>
        <end position="79"/>
    </location>
</feature>
<reference evidence="2" key="1">
    <citation type="journal article" date="2020" name="Nature">
        <title>Giant virus diversity and host interactions through global metagenomics.</title>
        <authorList>
            <person name="Schulz F."/>
            <person name="Roux S."/>
            <person name="Paez-Espino D."/>
            <person name="Jungbluth S."/>
            <person name="Walsh D.A."/>
            <person name="Denef V.J."/>
            <person name="McMahon K.D."/>
            <person name="Konstantinidis K.T."/>
            <person name="Eloe-Fadrosh E.A."/>
            <person name="Kyrpides N.C."/>
            <person name="Woyke T."/>
        </authorList>
    </citation>
    <scope>NUCLEOTIDE SEQUENCE</scope>
    <source>
        <strain evidence="2">GVMAG-M-3300023184-88</strain>
    </source>
</reference>
<feature type="compositionally biased region" description="Pro residues" evidence="1">
    <location>
        <begin position="420"/>
        <end position="434"/>
    </location>
</feature>
<proteinExistence type="predicted"/>
<organism evidence="2">
    <name type="scientific">viral metagenome</name>
    <dbReference type="NCBI Taxonomy" id="1070528"/>
    <lineage>
        <taxon>unclassified sequences</taxon>
        <taxon>metagenomes</taxon>
        <taxon>organismal metagenomes</taxon>
    </lineage>
</organism>
<name>A0A6C0IGU5_9ZZZZ</name>
<dbReference type="AlphaFoldDB" id="A0A6C0IGU5"/>